<comment type="caution">
    <text evidence="4">The sequence shown here is derived from an EMBL/GenBank/DDBJ whole genome shotgun (WGS) entry which is preliminary data.</text>
</comment>
<evidence type="ECO:0000313" key="4">
    <source>
        <dbReference type="EMBL" id="KAJ5160425.1"/>
    </source>
</evidence>
<dbReference type="EMBL" id="JAPQKN010000004">
    <property type="protein sequence ID" value="KAJ5160425.1"/>
    <property type="molecule type" value="Genomic_DNA"/>
</dbReference>
<dbReference type="Pfam" id="PF01083">
    <property type="entry name" value="Cutinase"/>
    <property type="match status" value="1"/>
</dbReference>
<dbReference type="SMART" id="SM01110">
    <property type="entry name" value="Cutinase"/>
    <property type="match status" value="1"/>
</dbReference>
<sequence length="260" mass="28208">MRFSILAGHLLFGVNLVSATAIERTTSELVNSTACSNVHILIARGTTESYPGSLSTLAELITANNKDTTYENLVYPATDETSTDSYHIGKTVVRKQLTSFVERCGHSDSKLVVLAYSQGAMVIADTLAGGGGDSTLGNMTDPISFDIGKHSKIAKFYAHGRGANRSDAVDALVLYGDPRHAPYQPYNQGLNTFNVTGKYPRAEFQVQHLTDNYGHMIHDFCNVGDPVCASGSNITAHMVYPDIWDQTAANWVQSVLEKAR</sequence>
<reference evidence="4" key="1">
    <citation type="submission" date="2022-11" db="EMBL/GenBank/DDBJ databases">
        <authorList>
            <person name="Petersen C."/>
        </authorList>
    </citation>
    <scope>NUCLEOTIDE SEQUENCE</scope>
    <source>
        <strain evidence="4">IBT 26290</strain>
    </source>
</reference>
<proteinExistence type="predicted"/>
<dbReference type="OrthoDB" id="2586582at2759"/>
<organism evidence="4 5">
    <name type="scientific">Penicillium canariense</name>
    <dbReference type="NCBI Taxonomy" id="189055"/>
    <lineage>
        <taxon>Eukaryota</taxon>
        <taxon>Fungi</taxon>
        <taxon>Dikarya</taxon>
        <taxon>Ascomycota</taxon>
        <taxon>Pezizomycotina</taxon>
        <taxon>Eurotiomycetes</taxon>
        <taxon>Eurotiomycetidae</taxon>
        <taxon>Eurotiales</taxon>
        <taxon>Aspergillaceae</taxon>
        <taxon>Penicillium</taxon>
    </lineage>
</organism>
<dbReference type="SUPFAM" id="SSF53474">
    <property type="entry name" value="alpha/beta-Hydrolases"/>
    <property type="match status" value="1"/>
</dbReference>
<reference evidence="4" key="2">
    <citation type="journal article" date="2023" name="IMA Fungus">
        <title>Comparative genomic study of the Penicillium genus elucidates a diverse pangenome and 15 lateral gene transfer events.</title>
        <authorList>
            <person name="Petersen C."/>
            <person name="Sorensen T."/>
            <person name="Nielsen M.R."/>
            <person name="Sondergaard T.E."/>
            <person name="Sorensen J.L."/>
            <person name="Fitzpatrick D.A."/>
            <person name="Frisvad J.C."/>
            <person name="Nielsen K.L."/>
        </authorList>
    </citation>
    <scope>NUCLEOTIDE SEQUENCE</scope>
    <source>
        <strain evidence="4">IBT 26290</strain>
    </source>
</reference>
<feature type="signal peptide" evidence="3">
    <location>
        <begin position="1"/>
        <end position="19"/>
    </location>
</feature>
<dbReference type="RefSeq" id="XP_056541983.1">
    <property type="nucleotide sequence ID" value="XM_056689554.1"/>
</dbReference>
<dbReference type="AlphaFoldDB" id="A0A9W9HZI4"/>
<dbReference type="PANTHER" id="PTHR33630">
    <property type="entry name" value="CUTINASE RV1984C-RELATED-RELATED"/>
    <property type="match status" value="1"/>
</dbReference>
<protein>
    <recommendedName>
        <fullName evidence="6">Cutinase</fullName>
    </recommendedName>
</protein>
<dbReference type="GeneID" id="81428730"/>
<dbReference type="GO" id="GO:0052689">
    <property type="term" value="F:carboxylic ester hydrolase activity"/>
    <property type="evidence" value="ECO:0007669"/>
    <property type="project" value="UniProtKB-ARBA"/>
</dbReference>
<name>A0A9W9HZI4_9EURO</name>
<feature type="chain" id="PRO_5040922981" description="Cutinase" evidence="3">
    <location>
        <begin position="20"/>
        <end position="260"/>
    </location>
</feature>
<keyword evidence="5" id="KW-1185">Reference proteome</keyword>
<keyword evidence="3" id="KW-0732">Signal</keyword>
<dbReference type="GO" id="GO:0017000">
    <property type="term" value="P:antibiotic biosynthetic process"/>
    <property type="evidence" value="ECO:0007669"/>
    <property type="project" value="UniProtKB-ARBA"/>
</dbReference>
<dbReference type="PANTHER" id="PTHR33630:SF9">
    <property type="entry name" value="CUTINASE 4"/>
    <property type="match status" value="1"/>
</dbReference>
<keyword evidence="2" id="KW-1015">Disulfide bond</keyword>
<dbReference type="InterPro" id="IPR000675">
    <property type="entry name" value="Cutinase/axe"/>
</dbReference>
<dbReference type="Proteomes" id="UP001149163">
    <property type="component" value="Unassembled WGS sequence"/>
</dbReference>
<keyword evidence="1" id="KW-0378">Hydrolase</keyword>
<evidence type="ECO:0000256" key="1">
    <source>
        <dbReference type="ARBA" id="ARBA00022801"/>
    </source>
</evidence>
<gene>
    <name evidence="4" type="ORF">N7482_007429</name>
</gene>
<dbReference type="GO" id="GO:0072330">
    <property type="term" value="P:monocarboxylic acid biosynthetic process"/>
    <property type="evidence" value="ECO:0007669"/>
    <property type="project" value="UniProtKB-ARBA"/>
</dbReference>
<evidence type="ECO:0008006" key="6">
    <source>
        <dbReference type="Google" id="ProtNLM"/>
    </source>
</evidence>
<evidence type="ECO:0000313" key="5">
    <source>
        <dbReference type="Proteomes" id="UP001149163"/>
    </source>
</evidence>
<dbReference type="Gene3D" id="3.40.50.1820">
    <property type="entry name" value="alpha/beta hydrolase"/>
    <property type="match status" value="1"/>
</dbReference>
<evidence type="ECO:0000256" key="3">
    <source>
        <dbReference type="SAM" id="SignalP"/>
    </source>
</evidence>
<dbReference type="InterPro" id="IPR029058">
    <property type="entry name" value="AB_hydrolase_fold"/>
</dbReference>
<accession>A0A9W9HZI4</accession>
<evidence type="ECO:0000256" key="2">
    <source>
        <dbReference type="ARBA" id="ARBA00023157"/>
    </source>
</evidence>